<evidence type="ECO:0008006" key="3">
    <source>
        <dbReference type="Google" id="ProtNLM"/>
    </source>
</evidence>
<evidence type="ECO:0000313" key="2">
    <source>
        <dbReference type="Proteomes" id="UP000615760"/>
    </source>
</evidence>
<keyword evidence="2" id="KW-1185">Reference proteome</keyword>
<accession>A0ABQ1K5F9</accession>
<dbReference type="EMBL" id="BMJE01000008">
    <property type="protein sequence ID" value="GGB85096.1"/>
    <property type="molecule type" value="Genomic_DNA"/>
</dbReference>
<dbReference type="RefSeq" id="WP_188621792.1">
    <property type="nucleotide sequence ID" value="NZ_BMJE01000008.1"/>
</dbReference>
<comment type="caution">
    <text evidence="1">The sequence shown here is derived from an EMBL/GenBank/DDBJ whole genome shotgun (WGS) entry which is preliminary data.</text>
</comment>
<proteinExistence type="predicted"/>
<dbReference type="Proteomes" id="UP000615760">
    <property type="component" value="Unassembled WGS sequence"/>
</dbReference>
<sequence>MNRKIVKEKLSNIGYQVFDKDSHIWGGVKGETGPLPDTFVINKGFEIFFNDDKATVVLINSIVNESKDFNTENELIDFIKDYAPLKT</sequence>
<organism evidence="1 2">
    <name type="scientific">Flavobacterium suaedae</name>
    <dbReference type="NCBI Taxonomy" id="1767027"/>
    <lineage>
        <taxon>Bacteria</taxon>
        <taxon>Pseudomonadati</taxon>
        <taxon>Bacteroidota</taxon>
        <taxon>Flavobacteriia</taxon>
        <taxon>Flavobacteriales</taxon>
        <taxon>Flavobacteriaceae</taxon>
        <taxon>Flavobacterium</taxon>
    </lineage>
</organism>
<name>A0ABQ1K5F9_9FLAO</name>
<protein>
    <recommendedName>
        <fullName evidence="3">DUF2007 domain-containing protein</fullName>
    </recommendedName>
</protein>
<gene>
    <name evidence="1" type="ORF">GCM10007424_26430</name>
</gene>
<reference evidence="2" key="1">
    <citation type="journal article" date="2019" name="Int. J. Syst. Evol. Microbiol.">
        <title>The Global Catalogue of Microorganisms (GCM) 10K type strain sequencing project: providing services to taxonomists for standard genome sequencing and annotation.</title>
        <authorList>
            <consortium name="The Broad Institute Genomics Platform"/>
            <consortium name="The Broad Institute Genome Sequencing Center for Infectious Disease"/>
            <person name="Wu L."/>
            <person name="Ma J."/>
        </authorList>
    </citation>
    <scope>NUCLEOTIDE SEQUENCE [LARGE SCALE GENOMIC DNA]</scope>
    <source>
        <strain evidence="2">CGMCC 1.15461</strain>
    </source>
</reference>
<evidence type="ECO:0000313" key="1">
    <source>
        <dbReference type="EMBL" id="GGB85096.1"/>
    </source>
</evidence>